<reference evidence="4 5" key="1">
    <citation type="journal article" date="2016" name="Nat. Commun.">
        <title>Thousands of microbial genomes shed light on interconnected biogeochemical processes in an aquifer system.</title>
        <authorList>
            <person name="Anantharaman K."/>
            <person name="Brown C.T."/>
            <person name="Hug L.A."/>
            <person name="Sharon I."/>
            <person name="Castelle C.J."/>
            <person name="Probst A.J."/>
            <person name="Thomas B.C."/>
            <person name="Singh A."/>
            <person name="Wilkins M.J."/>
            <person name="Karaoz U."/>
            <person name="Brodie E.L."/>
            <person name="Williams K.H."/>
            <person name="Hubbard S.S."/>
            <person name="Banfield J.F."/>
        </authorList>
    </citation>
    <scope>NUCLEOTIDE SEQUENCE [LARGE SCALE GENOMIC DNA]</scope>
</reference>
<dbReference type="EMBL" id="MGEH01000001">
    <property type="protein sequence ID" value="OGL79797.1"/>
    <property type="molecule type" value="Genomic_DNA"/>
</dbReference>
<dbReference type="InterPro" id="IPR011761">
    <property type="entry name" value="ATP-grasp"/>
</dbReference>
<keyword evidence="2" id="KW-0067">ATP-binding</keyword>
<dbReference type="STRING" id="1802399.A3E39_03235"/>
<keyword evidence="1" id="KW-0436">Ligase</keyword>
<dbReference type="Proteomes" id="UP000176603">
    <property type="component" value="Unassembled WGS sequence"/>
</dbReference>
<dbReference type="AlphaFoldDB" id="A0A1F7UQ31"/>
<evidence type="ECO:0000313" key="4">
    <source>
        <dbReference type="EMBL" id="OGL79797.1"/>
    </source>
</evidence>
<proteinExistence type="predicted"/>
<evidence type="ECO:0000256" key="2">
    <source>
        <dbReference type="PROSITE-ProRule" id="PRU00409"/>
    </source>
</evidence>
<gene>
    <name evidence="4" type="ORF">A3E39_03235</name>
</gene>
<dbReference type="GO" id="GO:0046872">
    <property type="term" value="F:metal ion binding"/>
    <property type="evidence" value="ECO:0007669"/>
    <property type="project" value="InterPro"/>
</dbReference>
<feature type="domain" description="ATP-grasp" evidence="3">
    <location>
        <begin position="137"/>
        <end position="387"/>
    </location>
</feature>
<keyword evidence="2" id="KW-0547">Nucleotide-binding</keyword>
<dbReference type="GO" id="GO:0005524">
    <property type="term" value="F:ATP binding"/>
    <property type="evidence" value="ECO:0007669"/>
    <property type="project" value="UniProtKB-UniRule"/>
</dbReference>
<dbReference type="Pfam" id="PF07478">
    <property type="entry name" value="Dala_Dala_lig_C"/>
    <property type="match status" value="1"/>
</dbReference>
<evidence type="ECO:0000313" key="5">
    <source>
        <dbReference type="Proteomes" id="UP000176603"/>
    </source>
</evidence>
<dbReference type="SUPFAM" id="SSF56059">
    <property type="entry name" value="Glutathione synthetase ATP-binding domain-like"/>
    <property type="match status" value="1"/>
</dbReference>
<dbReference type="GO" id="GO:0008716">
    <property type="term" value="F:D-alanine-D-alanine ligase activity"/>
    <property type="evidence" value="ECO:0007669"/>
    <property type="project" value="InterPro"/>
</dbReference>
<sequence length="392" mass="43968">MVGTMCADCWPVERTTHAHLYIEHYAFRLLDAITKPLTRYTTRARTEPRSGRTFDALARLRIVRFLREPDESKLYNRSLIFFEEAKRRGIDIAAVTCMGRYVNEFRFRLGGRSYAYEGTPLNLWTSGVEMNDKGRVKTALQRAGIPVAEGRAFTGERAACAYGQALGLPLAVKPANGSLSQHVTAPVRTVDGLRAAVRLAKRYQPVIVVERFISGRLYRATVVGRDRVFVCRKEAANVVGDGISSIETLIQRKNDDARRGAYDRRNTTLHRIALDDALVRRLDVATIPSKGETVRLHEKVVLSQGCDIVACTDATHPDNRDLFLSIARLFETDLVGIDFICGDIARSYREQTCAVLETNNLPYLDMHQCPSDGPPDRVAEIVWDIVLERLAA</sequence>
<dbReference type="Gene3D" id="3.30.470.20">
    <property type="entry name" value="ATP-grasp fold, B domain"/>
    <property type="match status" value="2"/>
</dbReference>
<evidence type="ECO:0000256" key="1">
    <source>
        <dbReference type="ARBA" id="ARBA00022598"/>
    </source>
</evidence>
<protein>
    <recommendedName>
        <fullName evidence="3">ATP-grasp domain-containing protein</fullName>
    </recommendedName>
</protein>
<comment type="caution">
    <text evidence="4">The sequence shown here is derived from an EMBL/GenBank/DDBJ whole genome shotgun (WGS) entry which is preliminary data.</text>
</comment>
<organism evidence="4 5">
    <name type="scientific">Candidatus Uhrbacteria bacterium RIFCSPHIGHO2_12_FULL_60_25</name>
    <dbReference type="NCBI Taxonomy" id="1802399"/>
    <lineage>
        <taxon>Bacteria</taxon>
        <taxon>Candidatus Uhriibacteriota</taxon>
    </lineage>
</organism>
<dbReference type="PROSITE" id="PS50975">
    <property type="entry name" value="ATP_GRASP"/>
    <property type="match status" value="1"/>
</dbReference>
<evidence type="ECO:0000259" key="3">
    <source>
        <dbReference type="PROSITE" id="PS50975"/>
    </source>
</evidence>
<name>A0A1F7UQ31_9BACT</name>
<dbReference type="InterPro" id="IPR011095">
    <property type="entry name" value="Dala_Dala_lig_C"/>
</dbReference>
<accession>A0A1F7UQ31</accession>